<dbReference type="RefSeq" id="WP_312890015.1">
    <property type="nucleotide sequence ID" value="NZ_BAAAWY010000046.1"/>
</dbReference>
<sequence length="142" mass="15906">MSDHGPVPRPAHGAVTQVHGAERLARLDYSPDLDGLADPGEVVWAWVPFEDDPSIGKDRPLLVVGRTGRFLLALMLSSKPHDDSADWLDLGSGAWDHDGRPSWLRLDRVYELHENDLRREGAVLTPDRFGRVVEALRARGWR</sequence>
<dbReference type="InterPro" id="IPR003477">
    <property type="entry name" value="PemK-like"/>
</dbReference>
<dbReference type="Proteomes" id="UP000585638">
    <property type="component" value="Unassembled WGS sequence"/>
</dbReference>
<dbReference type="SUPFAM" id="SSF50118">
    <property type="entry name" value="Cell growth inhibitor/plasmid maintenance toxic component"/>
    <property type="match status" value="1"/>
</dbReference>
<dbReference type="EMBL" id="JACHIR010000001">
    <property type="protein sequence ID" value="MBB5890759.1"/>
    <property type="molecule type" value="Genomic_DNA"/>
</dbReference>
<dbReference type="Pfam" id="PF02452">
    <property type="entry name" value="PemK_toxin"/>
    <property type="match status" value="1"/>
</dbReference>
<reference evidence="1 2" key="1">
    <citation type="submission" date="2020-08" db="EMBL/GenBank/DDBJ databases">
        <title>Sequencing the genomes of 1000 actinobacteria strains.</title>
        <authorList>
            <person name="Klenk H.-P."/>
        </authorList>
    </citation>
    <scope>NUCLEOTIDE SEQUENCE [LARGE SCALE GENOMIC DNA]</scope>
    <source>
        <strain evidence="1 2">DSM 43851</strain>
    </source>
</reference>
<proteinExistence type="predicted"/>
<evidence type="ECO:0000313" key="1">
    <source>
        <dbReference type="EMBL" id="MBB5890759.1"/>
    </source>
</evidence>
<evidence type="ECO:0008006" key="3">
    <source>
        <dbReference type="Google" id="ProtNLM"/>
    </source>
</evidence>
<protein>
    <recommendedName>
        <fullName evidence="3">PemK-like, MazF-like toxin of type II toxin-antitoxin system</fullName>
    </recommendedName>
</protein>
<accession>A0A7W9KDT1</accession>
<dbReference type="GO" id="GO:0003677">
    <property type="term" value="F:DNA binding"/>
    <property type="evidence" value="ECO:0007669"/>
    <property type="project" value="InterPro"/>
</dbReference>
<dbReference type="AlphaFoldDB" id="A0A7W9KDT1"/>
<name>A0A7W9KDT1_9PSEU</name>
<evidence type="ECO:0000313" key="2">
    <source>
        <dbReference type="Proteomes" id="UP000585638"/>
    </source>
</evidence>
<comment type="caution">
    <text evidence="1">The sequence shown here is derived from an EMBL/GenBank/DDBJ whole genome shotgun (WGS) entry which is preliminary data.</text>
</comment>
<gene>
    <name evidence="1" type="ORF">BJ998_001955</name>
</gene>
<organism evidence="1 2">
    <name type="scientific">Kutzneria kofuensis</name>
    <dbReference type="NCBI Taxonomy" id="103725"/>
    <lineage>
        <taxon>Bacteria</taxon>
        <taxon>Bacillati</taxon>
        <taxon>Actinomycetota</taxon>
        <taxon>Actinomycetes</taxon>
        <taxon>Pseudonocardiales</taxon>
        <taxon>Pseudonocardiaceae</taxon>
        <taxon>Kutzneria</taxon>
    </lineage>
</organism>
<keyword evidence="2" id="KW-1185">Reference proteome</keyword>